<feature type="compositionally biased region" description="Low complexity" evidence="1">
    <location>
        <begin position="236"/>
        <end position="248"/>
    </location>
</feature>
<evidence type="ECO:0000313" key="3">
    <source>
        <dbReference type="EMBL" id="EEN53836.1"/>
    </source>
</evidence>
<feature type="region of interest" description="Disordered" evidence="1">
    <location>
        <begin position="185"/>
        <end position="330"/>
    </location>
</feature>
<gene>
    <name evidence="3" type="ORF">BRAFLDRAFT_102853</name>
</gene>
<dbReference type="InterPro" id="IPR035441">
    <property type="entry name" value="TFIIS/LEDGF_dom_sf"/>
</dbReference>
<dbReference type="InParanoid" id="C3Z0T2"/>
<feature type="region of interest" description="Disordered" evidence="1">
    <location>
        <begin position="1"/>
        <end position="34"/>
    </location>
</feature>
<feature type="domain" description="Lens epithelium-derived growth factor integrase-binding" evidence="2">
    <location>
        <begin position="60"/>
        <end position="185"/>
    </location>
</feature>
<dbReference type="InterPro" id="IPR036218">
    <property type="entry name" value="HIVI-bd_sf"/>
</dbReference>
<proteinExistence type="predicted"/>
<dbReference type="eggNOG" id="KOG1904">
    <property type="taxonomic scope" value="Eukaryota"/>
</dbReference>
<dbReference type="AlphaFoldDB" id="C3Z0T2"/>
<name>C3Z0T2_BRAFL</name>
<dbReference type="Pfam" id="PF11467">
    <property type="entry name" value="LEDGF"/>
    <property type="match status" value="1"/>
</dbReference>
<feature type="non-terminal residue" evidence="3">
    <location>
        <position position="1"/>
    </location>
</feature>
<accession>C3Z0T2</accession>
<dbReference type="EMBL" id="GG666570">
    <property type="protein sequence ID" value="EEN53836.1"/>
    <property type="molecule type" value="Genomic_DNA"/>
</dbReference>
<evidence type="ECO:0000259" key="2">
    <source>
        <dbReference type="Pfam" id="PF11467"/>
    </source>
</evidence>
<evidence type="ECO:0000256" key="1">
    <source>
        <dbReference type="SAM" id="MobiDB-lite"/>
    </source>
</evidence>
<dbReference type="Gene3D" id="1.20.930.10">
    <property type="entry name" value="Conserved domain common to transcription factors TFIIS, elongin A, CRSP70"/>
    <property type="match status" value="1"/>
</dbReference>
<dbReference type="STRING" id="7739.C3Z0T2"/>
<dbReference type="InterPro" id="IPR021567">
    <property type="entry name" value="LEDGF_IBD"/>
</dbReference>
<reference evidence="3" key="1">
    <citation type="journal article" date="2008" name="Nature">
        <title>The amphioxus genome and the evolution of the chordate karyotype.</title>
        <authorList>
            <consortium name="US DOE Joint Genome Institute (JGI-PGF)"/>
            <person name="Putnam N.H."/>
            <person name="Butts T."/>
            <person name="Ferrier D.E.K."/>
            <person name="Furlong R.F."/>
            <person name="Hellsten U."/>
            <person name="Kawashima T."/>
            <person name="Robinson-Rechavi M."/>
            <person name="Shoguchi E."/>
            <person name="Terry A."/>
            <person name="Yu J.-K."/>
            <person name="Benito-Gutierrez E.L."/>
            <person name="Dubchak I."/>
            <person name="Garcia-Fernandez J."/>
            <person name="Gibson-Brown J.J."/>
            <person name="Grigoriev I.V."/>
            <person name="Horton A.C."/>
            <person name="de Jong P.J."/>
            <person name="Jurka J."/>
            <person name="Kapitonov V.V."/>
            <person name="Kohara Y."/>
            <person name="Kuroki Y."/>
            <person name="Lindquist E."/>
            <person name="Lucas S."/>
            <person name="Osoegawa K."/>
            <person name="Pennacchio L.A."/>
            <person name="Salamov A.A."/>
            <person name="Satou Y."/>
            <person name="Sauka-Spengler T."/>
            <person name="Schmutz J."/>
            <person name="Shin-I T."/>
            <person name="Toyoda A."/>
            <person name="Bronner-Fraser M."/>
            <person name="Fujiyama A."/>
            <person name="Holland L.Z."/>
            <person name="Holland P.W.H."/>
            <person name="Satoh N."/>
            <person name="Rokhsar D.S."/>
        </authorList>
    </citation>
    <scope>NUCLEOTIDE SEQUENCE [LARGE SCALE GENOMIC DNA]</scope>
    <source>
        <strain evidence="3">S238N-H82</strain>
        <tissue evidence="3">Testes</tissue>
    </source>
</reference>
<organism>
    <name type="scientific">Branchiostoma floridae</name>
    <name type="common">Florida lancelet</name>
    <name type="synonym">Amphioxus</name>
    <dbReference type="NCBI Taxonomy" id="7739"/>
    <lineage>
        <taxon>Eukaryota</taxon>
        <taxon>Metazoa</taxon>
        <taxon>Chordata</taxon>
        <taxon>Cephalochordata</taxon>
        <taxon>Leptocardii</taxon>
        <taxon>Amphioxiformes</taxon>
        <taxon>Branchiostomatidae</taxon>
        <taxon>Branchiostoma</taxon>
    </lineage>
</organism>
<feature type="compositionally biased region" description="Polar residues" evidence="1">
    <location>
        <begin position="295"/>
        <end position="317"/>
    </location>
</feature>
<protein>
    <recommendedName>
        <fullName evidence="2">Lens epithelium-derived growth factor integrase-binding domain-containing protein</fullName>
    </recommendedName>
</protein>
<sequence>DSESRTAADDRKEELKRQKMEKKRQEKFLEKEKKKRLKLEQKMEQKKQEKQEKKKELVEDHVKKLQAALVLSLQLTAPDIPRSLEVLEELNSLPLTAAMLKRNIDILRTIKRVRKYKGSEDVQKKAEFLYRSTKVVKTYRRKQSSCTVRKYKGSEDVQKKAEFLYSKYKSMLMLHDSEMHAHAANRTNQSAAGEQPKGQDVAMETGQEEEKENSGGGTQTEAQLAAAGDGPGEGGQQQQVEQQPGEAQQMEEQPTEAADKISLATGPTPGPIPGPLSGPTTAPDVLKFDSLPNVPVSTNLQVEKQMSDPAANQSPDVGSNEKMAVDPAEL</sequence>
<dbReference type="SUPFAM" id="SSF140576">
    <property type="entry name" value="HIV integrase-binding domain"/>
    <property type="match status" value="1"/>
</dbReference>